<dbReference type="InterPro" id="IPR000086">
    <property type="entry name" value="NUDIX_hydrolase_dom"/>
</dbReference>
<organism evidence="2 3">
    <name type="scientific">Mya arenaria</name>
    <name type="common">Soft-shell clam</name>
    <dbReference type="NCBI Taxonomy" id="6604"/>
    <lineage>
        <taxon>Eukaryota</taxon>
        <taxon>Metazoa</taxon>
        <taxon>Spiralia</taxon>
        <taxon>Lophotrochozoa</taxon>
        <taxon>Mollusca</taxon>
        <taxon>Bivalvia</taxon>
        <taxon>Autobranchia</taxon>
        <taxon>Heteroconchia</taxon>
        <taxon>Euheterodonta</taxon>
        <taxon>Imparidentia</taxon>
        <taxon>Neoheterodontei</taxon>
        <taxon>Myida</taxon>
        <taxon>Myoidea</taxon>
        <taxon>Myidae</taxon>
        <taxon>Mya</taxon>
    </lineage>
</organism>
<dbReference type="SUPFAM" id="SSF55811">
    <property type="entry name" value="Nudix"/>
    <property type="match status" value="2"/>
</dbReference>
<evidence type="ECO:0000259" key="1">
    <source>
        <dbReference type="PROSITE" id="PS51462"/>
    </source>
</evidence>
<dbReference type="PANTHER" id="PTHR16099">
    <property type="entry name" value="8-OXO-DGTP DIPHOSPHATES NUDT15"/>
    <property type="match status" value="1"/>
</dbReference>
<evidence type="ECO:0000313" key="2">
    <source>
        <dbReference type="EMBL" id="WAR00237.1"/>
    </source>
</evidence>
<feature type="domain" description="Nudix hydrolase" evidence="1">
    <location>
        <begin position="8"/>
        <end position="180"/>
    </location>
</feature>
<proteinExistence type="predicted"/>
<gene>
    <name evidence="2" type="ORF">MAR_024609</name>
</gene>
<dbReference type="InterPro" id="IPR015797">
    <property type="entry name" value="NUDIX_hydrolase-like_dom_sf"/>
</dbReference>
<keyword evidence="3" id="KW-1185">Reference proteome</keyword>
<name>A0ABY7DUG7_MYAAR</name>
<sequence length="222" mass="24941">MSAPFDKQKRPKVGIGVLVTSTDHTGCVLVGKRKGNVAGEGMFALPVGHLEFGDYISQSAQDNFVISFVSREPRETWEECAERELLEETGLVLTGIRFVTAVNAVEKDTDYHYITLFMAGQVDLAQRREPVGNGLLGTASLTVLSSSVLLGSSERWVKTWEECTIRETKEETGLQLKNVQFYHVCNGLDLDHDYHYLELYMIGEVDETFQREPVNMEPDKCE</sequence>
<dbReference type="Pfam" id="PF00293">
    <property type="entry name" value="NUDIX"/>
    <property type="match status" value="1"/>
</dbReference>
<dbReference type="PROSITE" id="PS51462">
    <property type="entry name" value="NUDIX"/>
    <property type="match status" value="1"/>
</dbReference>
<dbReference type="Proteomes" id="UP001164746">
    <property type="component" value="Chromosome 3"/>
</dbReference>
<dbReference type="PANTHER" id="PTHR16099:SF5">
    <property type="entry name" value="NUCLEOTIDE TRIPHOSPHATE DIPHOSPHATASE NUDT15"/>
    <property type="match status" value="1"/>
</dbReference>
<dbReference type="EMBL" id="CP111014">
    <property type="protein sequence ID" value="WAR00237.1"/>
    <property type="molecule type" value="Genomic_DNA"/>
</dbReference>
<dbReference type="Gene3D" id="3.90.79.10">
    <property type="entry name" value="Nucleoside Triphosphate Pyrophosphohydrolase"/>
    <property type="match status" value="2"/>
</dbReference>
<reference evidence="2" key="1">
    <citation type="submission" date="2022-11" db="EMBL/GenBank/DDBJ databases">
        <title>Centuries of genome instability and evolution in soft-shell clam transmissible cancer (bioRxiv).</title>
        <authorList>
            <person name="Hart S.F.M."/>
            <person name="Yonemitsu M.A."/>
            <person name="Giersch R.M."/>
            <person name="Beal B.F."/>
            <person name="Arriagada G."/>
            <person name="Davis B.W."/>
            <person name="Ostrander E.A."/>
            <person name="Goff S.P."/>
            <person name="Metzger M.J."/>
        </authorList>
    </citation>
    <scope>NUCLEOTIDE SEQUENCE</scope>
    <source>
        <strain evidence="2">MELC-2E11</strain>
        <tissue evidence="2">Siphon/mantle</tissue>
    </source>
</reference>
<protein>
    <submittedName>
        <fullName evidence="2">NUD15-like protein</fullName>
    </submittedName>
</protein>
<accession>A0ABY7DUG7</accession>
<evidence type="ECO:0000313" key="3">
    <source>
        <dbReference type="Proteomes" id="UP001164746"/>
    </source>
</evidence>
<feature type="non-terminal residue" evidence="2">
    <location>
        <position position="222"/>
    </location>
</feature>
<dbReference type="CDD" id="cd04678">
    <property type="entry name" value="NUDIX_MTH2_Nudt15"/>
    <property type="match status" value="1"/>
</dbReference>